<proteinExistence type="predicted"/>
<comment type="caution">
    <text evidence="2">The sequence shown here is derived from an EMBL/GenBank/DDBJ whole genome shotgun (WGS) entry which is preliminary data.</text>
</comment>
<evidence type="ECO:0000256" key="1">
    <source>
        <dbReference type="SAM" id="Phobius"/>
    </source>
</evidence>
<keyword evidence="1" id="KW-0472">Membrane</keyword>
<keyword evidence="1" id="KW-1133">Transmembrane helix</keyword>
<reference evidence="2 3" key="1">
    <citation type="submission" date="2024-01" db="EMBL/GenBank/DDBJ databases">
        <title>The genomes of 5 underutilized Papilionoideae crops provide insights into root nodulation and disease resistance.</title>
        <authorList>
            <person name="Yuan L."/>
        </authorList>
    </citation>
    <scope>NUCLEOTIDE SEQUENCE [LARGE SCALE GENOMIC DNA]</scope>
    <source>
        <strain evidence="2">LY-2023</strain>
        <tissue evidence="2">Leaf</tissue>
    </source>
</reference>
<sequence>MKFEPQVSDHFFMAYQFCLTLTMYTCNRALIGLSCTIYFKHFHSFIPIMMKIPSFVQDNACFLSFFTRTKNSSRIFRIQTWSFEIFKCNVCSW</sequence>
<gene>
    <name evidence="2" type="ORF">RJT34_07192</name>
</gene>
<dbReference type="EMBL" id="JAYKXN010000002">
    <property type="protein sequence ID" value="KAK7310005.1"/>
    <property type="molecule type" value="Genomic_DNA"/>
</dbReference>
<accession>A0AAN9K329</accession>
<evidence type="ECO:0000313" key="2">
    <source>
        <dbReference type="EMBL" id="KAK7310005.1"/>
    </source>
</evidence>
<dbReference type="AlphaFoldDB" id="A0AAN9K329"/>
<protein>
    <submittedName>
        <fullName evidence="2">Uncharacterized protein</fullName>
    </submittedName>
</protein>
<feature type="transmembrane region" description="Helical" evidence="1">
    <location>
        <begin position="12"/>
        <end position="39"/>
    </location>
</feature>
<name>A0AAN9K329_CLITE</name>
<keyword evidence="3" id="KW-1185">Reference proteome</keyword>
<keyword evidence="1" id="KW-0812">Transmembrane</keyword>
<organism evidence="2 3">
    <name type="scientific">Clitoria ternatea</name>
    <name type="common">Butterfly pea</name>
    <dbReference type="NCBI Taxonomy" id="43366"/>
    <lineage>
        <taxon>Eukaryota</taxon>
        <taxon>Viridiplantae</taxon>
        <taxon>Streptophyta</taxon>
        <taxon>Embryophyta</taxon>
        <taxon>Tracheophyta</taxon>
        <taxon>Spermatophyta</taxon>
        <taxon>Magnoliopsida</taxon>
        <taxon>eudicotyledons</taxon>
        <taxon>Gunneridae</taxon>
        <taxon>Pentapetalae</taxon>
        <taxon>rosids</taxon>
        <taxon>fabids</taxon>
        <taxon>Fabales</taxon>
        <taxon>Fabaceae</taxon>
        <taxon>Papilionoideae</taxon>
        <taxon>50 kb inversion clade</taxon>
        <taxon>NPAAA clade</taxon>
        <taxon>indigoferoid/millettioid clade</taxon>
        <taxon>Phaseoleae</taxon>
        <taxon>Clitoria</taxon>
    </lineage>
</organism>
<evidence type="ECO:0000313" key="3">
    <source>
        <dbReference type="Proteomes" id="UP001359559"/>
    </source>
</evidence>
<dbReference type="Proteomes" id="UP001359559">
    <property type="component" value="Unassembled WGS sequence"/>
</dbReference>